<gene>
    <name evidence="1" type="ORF">POTOM_004149</name>
</gene>
<proteinExistence type="predicted"/>
<dbReference type="Proteomes" id="UP000886885">
    <property type="component" value="Chromosome 1D"/>
</dbReference>
<name>A0A8X8AV30_POPTO</name>
<protein>
    <submittedName>
        <fullName evidence="1">Uncharacterized protein</fullName>
    </submittedName>
</protein>
<accession>A0A8X8AV30</accession>
<keyword evidence="2" id="KW-1185">Reference proteome</keyword>
<dbReference type="EMBL" id="JAAWWB010000002">
    <property type="protein sequence ID" value="KAG6788095.1"/>
    <property type="molecule type" value="Genomic_DNA"/>
</dbReference>
<organism evidence="1 2">
    <name type="scientific">Populus tomentosa</name>
    <name type="common">Chinese white poplar</name>
    <dbReference type="NCBI Taxonomy" id="118781"/>
    <lineage>
        <taxon>Eukaryota</taxon>
        <taxon>Viridiplantae</taxon>
        <taxon>Streptophyta</taxon>
        <taxon>Embryophyta</taxon>
        <taxon>Tracheophyta</taxon>
        <taxon>Spermatophyta</taxon>
        <taxon>Magnoliopsida</taxon>
        <taxon>eudicotyledons</taxon>
        <taxon>Gunneridae</taxon>
        <taxon>Pentapetalae</taxon>
        <taxon>rosids</taxon>
        <taxon>fabids</taxon>
        <taxon>Malpighiales</taxon>
        <taxon>Salicaceae</taxon>
        <taxon>Saliceae</taxon>
        <taxon>Populus</taxon>
    </lineage>
</organism>
<dbReference type="AlphaFoldDB" id="A0A8X8AV30"/>
<comment type="caution">
    <text evidence="1">The sequence shown here is derived from an EMBL/GenBank/DDBJ whole genome shotgun (WGS) entry which is preliminary data.</text>
</comment>
<reference evidence="1" key="1">
    <citation type="journal article" date="2020" name="bioRxiv">
        <title>Hybrid origin of Populus tomentosa Carr. identified through genome sequencing and phylogenomic analysis.</title>
        <authorList>
            <person name="An X."/>
            <person name="Gao K."/>
            <person name="Chen Z."/>
            <person name="Li J."/>
            <person name="Yang X."/>
            <person name="Yang X."/>
            <person name="Zhou J."/>
            <person name="Guo T."/>
            <person name="Zhao T."/>
            <person name="Huang S."/>
            <person name="Miao D."/>
            <person name="Khan W.U."/>
            <person name="Rao P."/>
            <person name="Ye M."/>
            <person name="Lei B."/>
            <person name="Liao W."/>
            <person name="Wang J."/>
            <person name="Ji L."/>
            <person name="Li Y."/>
            <person name="Guo B."/>
            <person name="Mustafa N.S."/>
            <person name="Li S."/>
            <person name="Yun Q."/>
            <person name="Keller S.R."/>
            <person name="Mao J."/>
            <person name="Zhang R."/>
            <person name="Strauss S.H."/>
        </authorList>
    </citation>
    <scope>NUCLEOTIDE SEQUENCE</scope>
    <source>
        <strain evidence="1">GM15</strain>
        <tissue evidence="1">Leaf</tissue>
    </source>
</reference>
<evidence type="ECO:0000313" key="1">
    <source>
        <dbReference type="EMBL" id="KAG6788095.1"/>
    </source>
</evidence>
<sequence length="324" mass="36234">MYLDFMDSDIEVRETLLQHKEIIFHGGVLGALCKCNEDNVYPTFSVWLCSRGGALFCVLELLELFCSMTSSDGNGALCFRMAVKFMQDVARMPVILQMSHIISMETKEDMGWKPWNKWNPKPLTFSVDVTSWIIQRPYQKDGGHPLEGSKCSQYITVTIGMDPSTPNCMSLDGFLVSSAMIGCIGMSKPAILSNKITAVLSAVAIHLNTEVSLVLVIAIVAAITKTQTEIGSRRLKPSARFEWMRRELEGLSRRLVKPLVRWAQKIPAPMTTKSKPVKAPPSEAAFHLSFTLFLKLRSAISVASSEQLMRLSLNWKHVCDNAEW</sequence>
<evidence type="ECO:0000313" key="2">
    <source>
        <dbReference type="Proteomes" id="UP000886885"/>
    </source>
</evidence>